<dbReference type="Proteomes" id="UP001443914">
    <property type="component" value="Unassembled WGS sequence"/>
</dbReference>
<evidence type="ECO:0000313" key="3">
    <source>
        <dbReference type="Proteomes" id="UP001443914"/>
    </source>
</evidence>
<feature type="compositionally biased region" description="Basic and acidic residues" evidence="1">
    <location>
        <begin position="154"/>
        <end position="167"/>
    </location>
</feature>
<evidence type="ECO:0000256" key="1">
    <source>
        <dbReference type="SAM" id="MobiDB-lite"/>
    </source>
</evidence>
<feature type="compositionally biased region" description="Low complexity" evidence="1">
    <location>
        <begin position="304"/>
        <end position="320"/>
    </location>
</feature>
<feature type="compositionally biased region" description="Polar residues" evidence="1">
    <location>
        <begin position="209"/>
        <end position="221"/>
    </location>
</feature>
<feature type="compositionally biased region" description="Basic and acidic residues" evidence="1">
    <location>
        <begin position="322"/>
        <end position="331"/>
    </location>
</feature>
<feature type="compositionally biased region" description="Polar residues" evidence="1">
    <location>
        <begin position="249"/>
        <end position="269"/>
    </location>
</feature>
<feature type="region of interest" description="Disordered" evidence="1">
    <location>
        <begin position="141"/>
        <end position="167"/>
    </location>
</feature>
<feature type="region of interest" description="Disordered" evidence="1">
    <location>
        <begin position="200"/>
        <end position="347"/>
    </location>
</feature>
<accession>A0AAW1HZ69</accession>
<proteinExistence type="predicted"/>
<reference evidence="2" key="1">
    <citation type="submission" date="2024-03" db="EMBL/GenBank/DDBJ databases">
        <title>WGS assembly of Saponaria officinalis var. Norfolk2.</title>
        <authorList>
            <person name="Jenkins J."/>
            <person name="Shu S."/>
            <person name="Grimwood J."/>
            <person name="Barry K."/>
            <person name="Goodstein D."/>
            <person name="Schmutz J."/>
            <person name="Leebens-Mack J."/>
            <person name="Osbourn A."/>
        </authorList>
    </citation>
    <scope>NUCLEOTIDE SEQUENCE [LARGE SCALE GENOMIC DNA]</scope>
    <source>
        <strain evidence="2">JIC</strain>
    </source>
</reference>
<comment type="caution">
    <text evidence="2">The sequence shown here is derived from an EMBL/GenBank/DDBJ whole genome shotgun (WGS) entry which is preliminary data.</text>
</comment>
<keyword evidence="3" id="KW-1185">Reference proteome</keyword>
<organism evidence="2 3">
    <name type="scientific">Saponaria officinalis</name>
    <name type="common">Common soapwort</name>
    <name type="synonym">Lychnis saponaria</name>
    <dbReference type="NCBI Taxonomy" id="3572"/>
    <lineage>
        <taxon>Eukaryota</taxon>
        <taxon>Viridiplantae</taxon>
        <taxon>Streptophyta</taxon>
        <taxon>Embryophyta</taxon>
        <taxon>Tracheophyta</taxon>
        <taxon>Spermatophyta</taxon>
        <taxon>Magnoliopsida</taxon>
        <taxon>eudicotyledons</taxon>
        <taxon>Gunneridae</taxon>
        <taxon>Pentapetalae</taxon>
        <taxon>Caryophyllales</taxon>
        <taxon>Caryophyllaceae</taxon>
        <taxon>Caryophylleae</taxon>
        <taxon>Saponaria</taxon>
    </lineage>
</organism>
<sequence>MGKWNRRYYARPRRRNYQDYNWSPPRDEPCPDPETEVWQDNVPMWEKKFCYLVGRMPWKKVLSTKNFMHCHNNVLTWDDSAGEEAFINAKTRFWNEFNGLPSETHPPNPDIYLDEINWNPYIDPDLARELDRVYFNPDDKHYLPSTSSPQENNGSHEDTDNPWERGCTRNRSVQEKPLEWNHQDDSVDLTKHINPWESHNAHDAEIKDNTWSGAWNNSNRTETSKNWRAESSGWKNEGTGWQDRGGYSRNWNQNSRDSFKSGNQNNNNYRAHEYGSHMQSRASNGRSNQWGQQRSDNYNYNSEVRGSGNVYRGRGRYSSGCRKREGPDLHGPRIQGREYPSSRFWNTENNKRVSFGGQWS</sequence>
<dbReference type="EMBL" id="JBDFQZ010000010">
    <property type="protein sequence ID" value="KAK9682485.1"/>
    <property type="molecule type" value="Genomic_DNA"/>
</dbReference>
<protein>
    <submittedName>
        <fullName evidence="2">Uncharacterized protein</fullName>
    </submittedName>
</protein>
<dbReference type="AlphaFoldDB" id="A0AAW1HZ69"/>
<gene>
    <name evidence="2" type="ORF">RND81_10G077000</name>
</gene>
<feature type="compositionally biased region" description="Polar residues" evidence="1">
    <location>
        <begin position="277"/>
        <end position="302"/>
    </location>
</feature>
<dbReference type="PANTHER" id="PTHR34567:SF3">
    <property type="entry name" value="FK506-BINDING-LIKE PROTEIN"/>
    <property type="match status" value="1"/>
</dbReference>
<evidence type="ECO:0000313" key="2">
    <source>
        <dbReference type="EMBL" id="KAK9682485.1"/>
    </source>
</evidence>
<name>A0AAW1HZ69_SAPOF</name>
<feature type="compositionally biased region" description="Polar residues" evidence="1">
    <location>
        <begin position="144"/>
        <end position="153"/>
    </location>
</feature>
<dbReference type="PANTHER" id="PTHR34567">
    <property type="entry name" value="FK506-BINDING-LIKE PROTEIN"/>
    <property type="match status" value="1"/>
</dbReference>